<reference evidence="10 11" key="1">
    <citation type="submission" date="2024-03" db="EMBL/GenBank/DDBJ databases">
        <title>Human intestinal bacterial collection.</title>
        <authorList>
            <person name="Pauvert C."/>
            <person name="Hitch T.C.A."/>
            <person name="Clavel T."/>
        </authorList>
    </citation>
    <scope>NUCLEOTIDE SEQUENCE [LARGE SCALE GENOMIC DNA]</scope>
    <source>
        <strain evidence="10 11">CLA-AA-H192</strain>
    </source>
</reference>
<dbReference type="PANTHER" id="PTHR45453:SF1">
    <property type="entry name" value="PHOSPHATE REGULON SENSOR PROTEIN PHOR"/>
    <property type="match status" value="1"/>
</dbReference>
<sequence>MLRNPELRRALLVGGLLTFLASAAAMSLSGWQAACVALALGTVLLVLYGVELCCRYRAMARLAADIDAVLHGSGDIHLADYGEGEVSLLRSEVRKMTLRLREQSAQLEKEKLQLADAMADISHQMRTPLTAVNLLLTSLAGHVDEESRGDVRALRRQVARMDWLVESLLKLAKLDAGTARFCPETIPLSALLARAAEPFAIGMELRGQQLQVEASGNVRCDPAWTAEALGNILKNCSEHMQEGTITVRAEENAVASVVVIRDTGGGIAPQDLPHLFERYYKGENAPEQSVGIGLALSRSIAAAQNGTLTAANVPGGAEFTMKLYKGIV</sequence>
<name>A0ABV1G4Z2_9FIRM</name>
<comment type="catalytic activity">
    <reaction evidence="1">
        <text>ATP + protein L-histidine = ADP + protein N-phospho-L-histidine.</text>
        <dbReference type="EC" id="2.7.13.3"/>
    </reaction>
</comment>
<dbReference type="Pfam" id="PF00512">
    <property type="entry name" value="HisKA"/>
    <property type="match status" value="1"/>
</dbReference>
<evidence type="ECO:0000313" key="10">
    <source>
        <dbReference type="EMBL" id="MEQ2510450.1"/>
    </source>
</evidence>
<dbReference type="EC" id="2.7.13.3" evidence="3"/>
<dbReference type="InterPro" id="IPR050351">
    <property type="entry name" value="BphY/WalK/GraS-like"/>
</dbReference>
<dbReference type="Gene3D" id="1.10.287.130">
    <property type="match status" value="1"/>
</dbReference>
<feature type="domain" description="Histidine kinase" evidence="9">
    <location>
        <begin position="120"/>
        <end position="327"/>
    </location>
</feature>
<evidence type="ECO:0000256" key="3">
    <source>
        <dbReference type="ARBA" id="ARBA00012438"/>
    </source>
</evidence>
<dbReference type="GO" id="GO:0016301">
    <property type="term" value="F:kinase activity"/>
    <property type="evidence" value="ECO:0007669"/>
    <property type="project" value="UniProtKB-KW"/>
</dbReference>
<dbReference type="SUPFAM" id="SSF55874">
    <property type="entry name" value="ATPase domain of HSP90 chaperone/DNA topoisomerase II/histidine kinase"/>
    <property type="match status" value="1"/>
</dbReference>
<keyword evidence="7" id="KW-0902">Two-component regulatory system</keyword>
<comment type="subcellular location">
    <subcellularLocation>
        <location evidence="2">Membrane</location>
    </subcellularLocation>
</comment>
<dbReference type="SUPFAM" id="SSF47384">
    <property type="entry name" value="Homodimeric domain of signal transducing histidine kinase"/>
    <property type="match status" value="1"/>
</dbReference>
<dbReference type="CDD" id="cd00082">
    <property type="entry name" value="HisKA"/>
    <property type="match status" value="1"/>
</dbReference>
<proteinExistence type="predicted"/>
<comment type="caution">
    <text evidence="10">The sequence shown here is derived from an EMBL/GenBank/DDBJ whole genome shotgun (WGS) entry which is preliminary data.</text>
</comment>
<dbReference type="Gene3D" id="3.30.565.10">
    <property type="entry name" value="Histidine kinase-like ATPase, C-terminal domain"/>
    <property type="match status" value="1"/>
</dbReference>
<organism evidence="10 11">
    <name type="scientific">Faecousia intestinalis</name>
    <dbReference type="NCBI Taxonomy" id="3133167"/>
    <lineage>
        <taxon>Bacteria</taxon>
        <taxon>Bacillati</taxon>
        <taxon>Bacillota</taxon>
        <taxon>Clostridia</taxon>
        <taxon>Eubacteriales</taxon>
        <taxon>Oscillospiraceae</taxon>
        <taxon>Faecousia</taxon>
    </lineage>
</organism>
<dbReference type="PROSITE" id="PS50109">
    <property type="entry name" value="HIS_KIN"/>
    <property type="match status" value="1"/>
</dbReference>
<dbReference type="InterPro" id="IPR005467">
    <property type="entry name" value="His_kinase_dom"/>
</dbReference>
<evidence type="ECO:0000256" key="6">
    <source>
        <dbReference type="ARBA" id="ARBA00022777"/>
    </source>
</evidence>
<dbReference type="Proteomes" id="UP001491552">
    <property type="component" value="Unassembled WGS sequence"/>
</dbReference>
<evidence type="ECO:0000313" key="11">
    <source>
        <dbReference type="Proteomes" id="UP001491552"/>
    </source>
</evidence>
<keyword evidence="8" id="KW-0175">Coiled coil</keyword>
<dbReference type="PANTHER" id="PTHR45453">
    <property type="entry name" value="PHOSPHATE REGULON SENSOR PROTEIN PHOR"/>
    <property type="match status" value="1"/>
</dbReference>
<evidence type="ECO:0000256" key="5">
    <source>
        <dbReference type="ARBA" id="ARBA00022679"/>
    </source>
</evidence>
<evidence type="ECO:0000256" key="2">
    <source>
        <dbReference type="ARBA" id="ARBA00004370"/>
    </source>
</evidence>
<dbReference type="InterPro" id="IPR004358">
    <property type="entry name" value="Sig_transdc_His_kin-like_C"/>
</dbReference>
<evidence type="ECO:0000256" key="8">
    <source>
        <dbReference type="SAM" id="Coils"/>
    </source>
</evidence>
<keyword evidence="5" id="KW-0808">Transferase</keyword>
<keyword evidence="11" id="KW-1185">Reference proteome</keyword>
<keyword evidence="4" id="KW-0597">Phosphoprotein</keyword>
<dbReference type="InterPro" id="IPR036097">
    <property type="entry name" value="HisK_dim/P_sf"/>
</dbReference>
<keyword evidence="6 10" id="KW-0418">Kinase</keyword>
<dbReference type="InterPro" id="IPR003594">
    <property type="entry name" value="HATPase_dom"/>
</dbReference>
<dbReference type="SMART" id="SM00388">
    <property type="entry name" value="HisKA"/>
    <property type="match status" value="1"/>
</dbReference>
<dbReference type="PRINTS" id="PR00344">
    <property type="entry name" value="BCTRLSENSOR"/>
</dbReference>
<feature type="coiled-coil region" evidence="8">
    <location>
        <begin position="93"/>
        <end position="120"/>
    </location>
</feature>
<evidence type="ECO:0000256" key="7">
    <source>
        <dbReference type="ARBA" id="ARBA00023012"/>
    </source>
</evidence>
<dbReference type="EMBL" id="JBBMFF010000158">
    <property type="protein sequence ID" value="MEQ2510450.1"/>
    <property type="molecule type" value="Genomic_DNA"/>
</dbReference>
<evidence type="ECO:0000256" key="1">
    <source>
        <dbReference type="ARBA" id="ARBA00000085"/>
    </source>
</evidence>
<protein>
    <recommendedName>
        <fullName evidence="3">histidine kinase</fullName>
        <ecNumber evidence="3">2.7.13.3</ecNumber>
    </recommendedName>
</protein>
<evidence type="ECO:0000256" key="4">
    <source>
        <dbReference type="ARBA" id="ARBA00022553"/>
    </source>
</evidence>
<dbReference type="Pfam" id="PF02518">
    <property type="entry name" value="HATPase_c"/>
    <property type="match status" value="1"/>
</dbReference>
<evidence type="ECO:0000259" key="9">
    <source>
        <dbReference type="PROSITE" id="PS50109"/>
    </source>
</evidence>
<dbReference type="InterPro" id="IPR003661">
    <property type="entry name" value="HisK_dim/P_dom"/>
</dbReference>
<dbReference type="RefSeq" id="WP_349135122.1">
    <property type="nucleotide sequence ID" value="NZ_JBBMFF010000158.1"/>
</dbReference>
<accession>A0ABV1G4Z2</accession>
<gene>
    <name evidence="10" type="ORF">WMO66_04170</name>
</gene>
<dbReference type="SMART" id="SM00387">
    <property type="entry name" value="HATPase_c"/>
    <property type="match status" value="1"/>
</dbReference>
<dbReference type="InterPro" id="IPR036890">
    <property type="entry name" value="HATPase_C_sf"/>
</dbReference>